<dbReference type="Proteomes" id="UP000234275">
    <property type="component" value="Unassembled WGS sequence"/>
</dbReference>
<evidence type="ECO:0000313" key="3">
    <source>
        <dbReference type="Proteomes" id="UP000234275"/>
    </source>
</evidence>
<dbReference type="AlphaFoldDB" id="A0A2I2FVE0"/>
<name>A0A2I2FVE0_9EURO</name>
<dbReference type="STRING" id="1392250.A0A2I2FVE0"/>
<dbReference type="EMBL" id="MSFO01000009">
    <property type="protein sequence ID" value="PLB44536.1"/>
    <property type="molecule type" value="Genomic_DNA"/>
</dbReference>
<protein>
    <recommendedName>
        <fullName evidence="4">Ergosterol biosynthesis protein Erg28</fullName>
    </recommendedName>
</protein>
<reference evidence="2 3" key="1">
    <citation type="submission" date="2016-12" db="EMBL/GenBank/DDBJ databases">
        <title>The genomes of Aspergillus section Nigri reveals drivers in fungal speciation.</title>
        <authorList>
            <consortium name="DOE Joint Genome Institute"/>
            <person name="Vesth T.C."/>
            <person name="Nybo J."/>
            <person name="Theobald S."/>
            <person name="Brandl J."/>
            <person name="Frisvad J.C."/>
            <person name="Nielsen K.F."/>
            <person name="Lyhne E.K."/>
            <person name="Kogle M.E."/>
            <person name="Kuo A."/>
            <person name="Riley R."/>
            <person name="Clum A."/>
            <person name="Nolan M."/>
            <person name="Lipzen A."/>
            <person name="Salamov A."/>
            <person name="Henrissat B."/>
            <person name="Wiebenga A."/>
            <person name="De Vries R.P."/>
            <person name="Grigoriev I.V."/>
            <person name="Mortensen U.H."/>
            <person name="Andersen M.R."/>
            <person name="Baker S.E."/>
        </authorList>
    </citation>
    <scope>NUCLEOTIDE SEQUENCE [LARGE SCALE GENOMIC DNA]</scope>
    <source>
        <strain evidence="2 3">IBT 23096</strain>
    </source>
</reference>
<feature type="transmembrane region" description="Helical" evidence="1">
    <location>
        <begin position="85"/>
        <end position="104"/>
    </location>
</feature>
<feature type="transmembrane region" description="Helical" evidence="1">
    <location>
        <begin position="12"/>
        <end position="34"/>
    </location>
</feature>
<evidence type="ECO:0000256" key="1">
    <source>
        <dbReference type="SAM" id="Phobius"/>
    </source>
</evidence>
<evidence type="ECO:0008006" key="4">
    <source>
        <dbReference type="Google" id="ProtNLM"/>
    </source>
</evidence>
<keyword evidence="1" id="KW-0812">Transmembrane</keyword>
<keyword evidence="1" id="KW-1133">Transmembrane helix</keyword>
<comment type="caution">
    <text evidence="2">The sequence shown here is derived from an EMBL/GenBank/DDBJ whole genome shotgun (WGS) entry which is preliminary data.</text>
</comment>
<dbReference type="OrthoDB" id="6485510at2759"/>
<keyword evidence="3" id="KW-1185">Reference proteome</keyword>
<dbReference type="GO" id="GO:0016020">
    <property type="term" value="C:membrane"/>
    <property type="evidence" value="ECO:0007669"/>
    <property type="project" value="InterPro"/>
</dbReference>
<dbReference type="GeneID" id="36557865"/>
<gene>
    <name evidence="2" type="ORF">P170DRAFT_440803</name>
</gene>
<dbReference type="VEuPathDB" id="FungiDB:P170DRAFT_440803"/>
<dbReference type="RefSeq" id="XP_024699838.1">
    <property type="nucleotide sequence ID" value="XM_024850166.1"/>
</dbReference>
<proteinExistence type="predicted"/>
<evidence type="ECO:0000313" key="2">
    <source>
        <dbReference type="EMBL" id="PLB44536.1"/>
    </source>
</evidence>
<organism evidence="2 3">
    <name type="scientific">Aspergillus steynii IBT 23096</name>
    <dbReference type="NCBI Taxonomy" id="1392250"/>
    <lineage>
        <taxon>Eukaryota</taxon>
        <taxon>Fungi</taxon>
        <taxon>Dikarya</taxon>
        <taxon>Ascomycota</taxon>
        <taxon>Pezizomycotina</taxon>
        <taxon>Eurotiomycetes</taxon>
        <taxon>Eurotiomycetidae</taxon>
        <taxon>Eurotiales</taxon>
        <taxon>Aspergillaceae</taxon>
        <taxon>Aspergillus</taxon>
        <taxon>Aspergillus subgen. Circumdati</taxon>
    </lineage>
</organism>
<keyword evidence="1" id="KW-0472">Membrane</keyword>
<sequence length="123" mass="13761">MPSSILPSVERGYLPYFLLFASLSALLHSISTYISPIPALQQFSGPLAPPKTPLLAHVYGMKNVYSGLIRLYAAYNISNPQLYDLATVTFVGVLVLYVGELWVWRTVRVQEGWFPLGRLCLRS</sequence>
<dbReference type="InterPro" id="IPR005352">
    <property type="entry name" value="Erg28"/>
</dbReference>
<accession>A0A2I2FVE0</accession>
<dbReference type="Pfam" id="PF03694">
    <property type="entry name" value="Erg28"/>
    <property type="match status" value="1"/>
</dbReference>